<dbReference type="Proteomes" id="UP000054630">
    <property type="component" value="Unassembled WGS sequence"/>
</dbReference>
<evidence type="ECO:0000313" key="2">
    <source>
        <dbReference type="EMBL" id="KRX23964.1"/>
    </source>
</evidence>
<sequence>MKNAFVIKQTGGSCRLVEALLMSGAVGPTSEVRKNHRCIILLIPLAICLLVMSCRAAWSISQ</sequence>
<reference evidence="2 3" key="1">
    <citation type="submission" date="2015-01" db="EMBL/GenBank/DDBJ databases">
        <title>Evolution of Trichinella species and genotypes.</title>
        <authorList>
            <person name="Korhonen P.K."/>
            <person name="Edoardo P."/>
            <person name="Giuseppe L.R."/>
            <person name="Gasser R.B."/>
        </authorList>
    </citation>
    <scope>NUCLEOTIDE SEQUENCE [LARGE SCALE GENOMIC DNA]</scope>
    <source>
        <strain evidence="2">ISS37</strain>
    </source>
</reference>
<keyword evidence="1" id="KW-1133">Transmembrane helix</keyword>
<gene>
    <name evidence="2" type="ORF">T07_1921</name>
</gene>
<dbReference type="AlphaFoldDB" id="A0A0V0SB87"/>
<evidence type="ECO:0000256" key="1">
    <source>
        <dbReference type="SAM" id="Phobius"/>
    </source>
</evidence>
<accession>A0A0V0SB87</accession>
<name>A0A0V0SB87_9BILA</name>
<organism evidence="2 3">
    <name type="scientific">Trichinella nelsoni</name>
    <dbReference type="NCBI Taxonomy" id="6336"/>
    <lineage>
        <taxon>Eukaryota</taxon>
        <taxon>Metazoa</taxon>
        <taxon>Ecdysozoa</taxon>
        <taxon>Nematoda</taxon>
        <taxon>Enoplea</taxon>
        <taxon>Dorylaimia</taxon>
        <taxon>Trichinellida</taxon>
        <taxon>Trichinellidae</taxon>
        <taxon>Trichinella</taxon>
    </lineage>
</organism>
<protein>
    <submittedName>
        <fullName evidence="2">Uncharacterized protein</fullName>
    </submittedName>
</protein>
<dbReference type="EMBL" id="JYDL01000020">
    <property type="protein sequence ID" value="KRX23964.1"/>
    <property type="molecule type" value="Genomic_DNA"/>
</dbReference>
<keyword evidence="1" id="KW-0472">Membrane</keyword>
<keyword evidence="1" id="KW-0812">Transmembrane</keyword>
<proteinExistence type="predicted"/>
<comment type="caution">
    <text evidence="2">The sequence shown here is derived from an EMBL/GenBank/DDBJ whole genome shotgun (WGS) entry which is preliminary data.</text>
</comment>
<evidence type="ECO:0000313" key="3">
    <source>
        <dbReference type="Proteomes" id="UP000054630"/>
    </source>
</evidence>
<feature type="transmembrane region" description="Helical" evidence="1">
    <location>
        <begin position="38"/>
        <end position="58"/>
    </location>
</feature>
<keyword evidence="3" id="KW-1185">Reference proteome</keyword>